<dbReference type="InterPro" id="IPR009057">
    <property type="entry name" value="Homeodomain-like_sf"/>
</dbReference>
<evidence type="ECO:0000313" key="3">
    <source>
        <dbReference type="EMBL" id="MFC6199501.1"/>
    </source>
</evidence>
<dbReference type="RefSeq" id="WP_377380593.1">
    <property type="nucleotide sequence ID" value="NZ_JBHSSW010000041.1"/>
</dbReference>
<dbReference type="InterPro" id="IPR050900">
    <property type="entry name" value="Transposase_IS3/IS150/IS904"/>
</dbReference>
<dbReference type="SUPFAM" id="SSF46689">
    <property type="entry name" value="Homeodomain-like"/>
    <property type="match status" value="1"/>
</dbReference>
<reference evidence="4" key="1">
    <citation type="journal article" date="2019" name="Int. J. Syst. Evol. Microbiol.">
        <title>The Global Catalogue of Microorganisms (GCM) 10K type strain sequencing project: providing services to taxonomists for standard genome sequencing and annotation.</title>
        <authorList>
            <consortium name="The Broad Institute Genomics Platform"/>
            <consortium name="The Broad Institute Genome Sequencing Center for Infectious Disease"/>
            <person name="Wu L."/>
            <person name="Ma J."/>
        </authorList>
    </citation>
    <scope>NUCLEOTIDE SEQUENCE [LARGE SCALE GENOMIC DNA]</scope>
    <source>
        <strain evidence="4">CGMCC-1.15741</strain>
    </source>
</reference>
<sequence length="393" mass="45481">MGAGNFMDEFKRDAVAQITERGYPSKEVSARLGVSTHSLYAWKRKFTMAVSGDTEKDAEIRRLKRELVRVSEECDILKKSHRIFRSGCKVSGASEAPSVQARWRPAFVAEHRGQSSVRTMCRCLRVQPSGFYAWLKAPLSARAQKDRRQTELLQKAWAESGKIYGYRKLHDDLVEQGESICPNRVARLAQLAGIKAQIGYRRRPGSYGGKPSVVVDNTLDRKFDVEAPDKVWVTDITYIRTQEGFVYLAVVIDLYSRRVVGWSMQSRQTTDVVLQALMIAVWRRKPKNKVLIHSDQGCQFTSMDWAAFLRAHNLEHSMSRRGNCHDNAVAESFFHLLKRERIRRRTYRTRKDTRQDVFDYIEMFSNPKRKHARNGMLSPADFERRQMRRREAA</sequence>
<dbReference type="EMBL" id="JBHSSW010000041">
    <property type="protein sequence ID" value="MFC6199501.1"/>
    <property type="molecule type" value="Genomic_DNA"/>
</dbReference>
<dbReference type="Pfam" id="PF01527">
    <property type="entry name" value="HTH_Tnp_1"/>
    <property type="match status" value="1"/>
</dbReference>
<dbReference type="Gene3D" id="3.30.420.10">
    <property type="entry name" value="Ribonuclease H-like superfamily/Ribonuclease H"/>
    <property type="match status" value="1"/>
</dbReference>
<feature type="compositionally biased region" description="Basic and acidic residues" evidence="1">
    <location>
        <begin position="381"/>
        <end position="393"/>
    </location>
</feature>
<dbReference type="Gene3D" id="1.10.10.60">
    <property type="entry name" value="Homeodomain-like"/>
    <property type="match status" value="1"/>
</dbReference>
<dbReference type="PANTHER" id="PTHR46889:SF4">
    <property type="entry name" value="TRANSPOSASE INSO FOR INSERTION SEQUENCE ELEMENT IS911B-RELATED"/>
    <property type="match status" value="1"/>
</dbReference>
<accession>A0ABW1SCT0</accession>
<protein>
    <submittedName>
        <fullName evidence="3">IS3 family transposase</fullName>
    </submittedName>
</protein>
<dbReference type="SUPFAM" id="SSF53098">
    <property type="entry name" value="Ribonuclease H-like"/>
    <property type="match status" value="1"/>
</dbReference>
<dbReference type="Proteomes" id="UP001596303">
    <property type="component" value="Unassembled WGS sequence"/>
</dbReference>
<dbReference type="Pfam" id="PF13333">
    <property type="entry name" value="rve_2"/>
    <property type="match status" value="1"/>
</dbReference>
<dbReference type="InterPro" id="IPR025948">
    <property type="entry name" value="HTH-like_dom"/>
</dbReference>
<organism evidence="3 4">
    <name type="scientific">Ponticaulis profundi</name>
    <dbReference type="NCBI Taxonomy" id="2665222"/>
    <lineage>
        <taxon>Bacteria</taxon>
        <taxon>Pseudomonadati</taxon>
        <taxon>Pseudomonadota</taxon>
        <taxon>Alphaproteobacteria</taxon>
        <taxon>Hyphomonadales</taxon>
        <taxon>Hyphomonadaceae</taxon>
        <taxon>Ponticaulis</taxon>
    </lineage>
</organism>
<feature type="domain" description="Integrase catalytic" evidence="2">
    <location>
        <begin position="224"/>
        <end position="387"/>
    </location>
</feature>
<name>A0ABW1SCT0_9PROT</name>
<dbReference type="InterPro" id="IPR048020">
    <property type="entry name" value="Transpos_IS3"/>
</dbReference>
<comment type="caution">
    <text evidence="3">The sequence shown here is derived from an EMBL/GenBank/DDBJ whole genome shotgun (WGS) entry which is preliminary data.</text>
</comment>
<evidence type="ECO:0000313" key="4">
    <source>
        <dbReference type="Proteomes" id="UP001596303"/>
    </source>
</evidence>
<keyword evidence="4" id="KW-1185">Reference proteome</keyword>
<dbReference type="InterPro" id="IPR036397">
    <property type="entry name" value="RNaseH_sf"/>
</dbReference>
<proteinExistence type="predicted"/>
<dbReference type="PANTHER" id="PTHR46889">
    <property type="entry name" value="TRANSPOSASE INSF FOR INSERTION SEQUENCE IS3B-RELATED"/>
    <property type="match status" value="1"/>
</dbReference>
<dbReference type="Pfam" id="PF00665">
    <property type="entry name" value="rve"/>
    <property type="match status" value="1"/>
</dbReference>
<gene>
    <name evidence="3" type="ORF">ACFQDM_15560</name>
</gene>
<evidence type="ECO:0000259" key="2">
    <source>
        <dbReference type="PROSITE" id="PS50994"/>
    </source>
</evidence>
<dbReference type="NCBIfam" id="NF033516">
    <property type="entry name" value="transpos_IS3"/>
    <property type="match status" value="1"/>
</dbReference>
<dbReference type="PROSITE" id="PS50994">
    <property type="entry name" value="INTEGRASE"/>
    <property type="match status" value="1"/>
</dbReference>
<dbReference type="InterPro" id="IPR001584">
    <property type="entry name" value="Integrase_cat-core"/>
</dbReference>
<dbReference type="InterPro" id="IPR012337">
    <property type="entry name" value="RNaseH-like_sf"/>
</dbReference>
<evidence type="ECO:0000256" key="1">
    <source>
        <dbReference type="SAM" id="MobiDB-lite"/>
    </source>
</evidence>
<feature type="region of interest" description="Disordered" evidence="1">
    <location>
        <begin position="370"/>
        <end position="393"/>
    </location>
</feature>
<dbReference type="Pfam" id="PF13276">
    <property type="entry name" value="HTH_21"/>
    <property type="match status" value="1"/>
</dbReference>
<dbReference type="InterPro" id="IPR002514">
    <property type="entry name" value="Transposase_8"/>
</dbReference>